<feature type="transmembrane region" description="Helical" evidence="1">
    <location>
        <begin position="70"/>
        <end position="88"/>
    </location>
</feature>
<keyword evidence="1" id="KW-0472">Membrane</keyword>
<accession>A0A9D2CG29</accession>
<sequence length="98" mass="10423">AFTLVLSALIVCLMHGINLMLITYAPGRFAASGKVSTVSGITNSATYVGSALSSYGIALIAEKAGWSNTILSWIFIALGGAVVCILCVRRWARFIRKK</sequence>
<feature type="transmembrane region" description="Helical" evidence="1">
    <location>
        <begin position="6"/>
        <end position="25"/>
    </location>
</feature>
<dbReference type="InterPro" id="IPR036259">
    <property type="entry name" value="MFS_trans_sf"/>
</dbReference>
<feature type="transmembrane region" description="Helical" evidence="1">
    <location>
        <begin position="37"/>
        <end position="58"/>
    </location>
</feature>
<dbReference type="Gene3D" id="1.20.1250.20">
    <property type="entry name" value="MFS general substrate transporter like domains"/>
    <property type="match status" value="1"/>
</dbReference>
<gene>
    <name evidence="2" type="ORF">H9728_03510</name>
</gene>
<name>A0A9D2CG29_9FIRM</name>
<dbReference type="Proteomes" id="UP000824135">
    <property type="component" value="Unassembled WGS sequence"/>
</dbReference>
<dbReference type="AlphaFoldDB" id="A0A9D2CG29"/>
<proteinExistence type="predicted"/>
<feature type="non-terminal residue" evidence="2">
    <location>
        <position position="1"/>
    </location>
</feature>
<keyword evidence="1" id="KW-1133">Transmembrane helix</keyword>
<evidence type="ECO:0000313" key="2">
    <source>
        <dbReference type="EMBL" id="HIY78090.1"/>
    </source>
</evidence>
<evidence type="ECO:0000313" key="3">
    <source>
        <dbReference type="Proteomes" id="UP000824135"/>
    </source>
</evidence>
<protein>
    <recommendedName>
        <fullName evidence="4">MFS transporter</fullName>
    </recommendedName>
</protein>
<keyword evidence="1" id="KW-0812">Transmembrane</keyword>
<comment type="caution">
    <text evidence="2">The sequence shown here is derived from an EMBL/GenBank/DDBJ whole genome shotgun (WGS) entry which is preliminary data.</text>
</comment>
<organism evidence="2 3">
    <name type="scientific">Candidatus Borkfalkia excrementavium</name>
    <dbReference type="NCBI Taxonomy" id="2838505"/>
    <lineage>
        <taxon>Bacteria</taxon>
        <taxon>Bacillati</taxon>
        <taxon>Bacillota</taxon>
        <taxon>Clostridia</taxon>
        <taxon>Christensenellales</taxon>
        <taxon>Christensenellaceae</taxon>
        <taxon>Candidatus Borkfalkia</taxon>
    </lineage>
</organism>
<dbReference type="EMBL" id="DXCO01000028">
    <property type="protein sequence ID" value="HIY78090.1"/>
    <property type="molecule type" value="Genomic_DNA"/>
</dbReference>
<evidence type="ECO:0000256" key="1">
    <source>
        <dbReference type="SAM" id="Phobius"/>
    </source>
</evidence>
<dbReference type="SUPFAM" id="SSF103473">
    <property type="entry name" value="MFS general substrate transporter"/>
    <property type="match status" value="1"/>
</dbReference>
<evidence type="ECO:0008006" key="4">
    <source>
        <dbReference type="Google" id="ProtNLM"/>
    </source>
</evidence>
<reference evidence="2" key="1">
    <citation type="journal article" date="2021" name="PeerJ">
        <title>Extensive microbial diversity within the chicken gut microbiome revealed by metagenomics and culture.</title>
        <authorList>
            <person name="Gilroy R."/>
            <person name="Ravi A."/>
            <person name="Getino M."/>
            <person name="Pursley I."/>
            <person name="Horton D.L."/>
            <person name="Alikhan N.F."/>
            <person name="Baker D."/>
            <person name="Gharbi K."/>
            <person name="Hall N."/>
            <person name="Watson M."/>
            <person name="Adriaenssens E.M."/>
            <person name="Foster-Nyarko E."/>
            <person name="Jarju S."/>
            <person name="Secka A."/>
            <person name="Antonio M."/>
            <person name="Oren A."/>
            <person name="Chaudhuri R.R."/>
            <person name="La Ragione R."/>
            <person name="Hildebrand F."/>
            <person name="Pallen M.J."/>
        </authorList>
    </citation>
    <scope>NUCLEOTIDE SEQUENCE</scope>
    <source>
        <strain evidence="2">CHK199-9574</strain>
    </source>
</reference>
<reference evidence="2" key="2">
    <citation type="submission" date="2021-04" db="EMBL/GenBank/DDBJ databases">
        <authorList>
            <person name="Gilroy R."/>
        </authorList>
    </citation>
    <scope>NUCLEOTIDE SEQUENCE</scope>
    <source>
        <strain evidence="2">CHK199-9574</strain>
    </source>
</reference>